<dbReference type="STRING" id="286727.SAMN02982917_4118"/>
<dbReference type="OrthoDB" id="7305455at2"/>
<evidence type="ECO:0000313" key="1">
    <source>
        <dbReference type="EMBL" id="SMF72257.1"/>
    </source>
</evidence>
<evidence type="ECO:0008006" key="3">
    <source>
        <dbReference type="Google" id="ProtNLM"/>
    </source>
</evidence>
<accession>A0A1X7GPF0</accession>
<protein>
    <recommendedName>
        <fullName evidence="3">Mu-like prophage FluMu N-terminal domain-containing protein</fullName>
    </recommendedName>
</protein>
<dbReference type="Proteomes" id="UP000192936">
    <property type="component" value="Unassembled WGS sequence"/>
</dbReference>
<sequence>MAKLRLLATVKVAKETTLRPGAVIEVKDPEDEQAASLVARGFARWVKPGDEAEGEALPLDRIIAAIGKLDPANAKHFKGGKPELKALGDVLGADITADQRDQAWAALQG</sequence>
<name>A0A1X7GPF0_9PROT</name>
<dbReference type="AlphaFoldDB" id="A0A1X7GPF0"/>
<evidence type="ECO:0000313" key="2">
    <source>
        <dbReference type="Proteomes" id="UP000192936"/>
    </source>
</evidence>
<proteinExistence type="predicted"/>
<organism evidence="1 2">
    <name type="scientific">Azospirillum oryzae</name>
    <dbReference type="NCBI Taxonomy" id="286727"/>
    <lineage>
        <taxon>Bacteria</taxon>
        <taxon>Pseudomonadati</taxon>
        <taxon>Pseudomonadota</taxon>
        <taxon>Alphaproteobacteria</taxon>
        <taxon>Rhodospirillales</taxon>
        <taxon>Azospirillaceae</taxon>
        <taxon>Azospirillum</taxon>
    </lineage>
</organism>
<reference evidence="1 2" key="1">
    <citation type="submission" date="2017-04" db="EMBL/GenBank/DDBJ databases">
        <authorList>
            <person name="Afonso C.L."/>
            <person name="Miller P.J."/>
            <person name="Scott M.A."/>
            <person name="Spackman E."/>
            <person name="Goraichik I."/>
            <person name="Dimitrov K.M."/>
            <person name="Suarez D.L."/>
            <person name="Swayne D.E."/>
        </authorList>
    </citation>
    <scope>NUCLEOTIDE SEQUENCE [LARGE SCALE GENOMIC DNA]</scope>
    <source>
        <strain evidence="1 2">A2P</strain>
    </source>
</reference>
<dbReference type="RefSeq" id="WP_085088955.1">
    <property type="nucleotide sequence ID" value="NZ_FXAK01000007.1"/>
</dbReference>
<gene>
    <name evidence="1" type="ORF">SAMN02982917_4118</name>
</gene>
<dbReference type="EMBL" id="FXAK01000007">
    <property type="protein sequence ID" value="SMF72257.1"/>
    <property type="molecule type" value="Genomic_DNA"/>
</dbReference>